<dbReference type="PRINTS" id="PR00465">
    <property type="entry name" value="EP450IV"/>
</dbReference>
<keyword evidence="23" id="KW-0456">Lyase</keyword>
<dbReference type="GO" id="GO:0008116">
    <property type="term" value="F:prostaglandin-I synthase activity"/>
    <property type="evidence" value="ECO:0007669"/>
    <property type="project" value="UniProtKB-EC"/>
</dbReference>
<dbReference type="AlphaFoldDB" id="A0AAE0VCL2"/>
<evidence type="ECO:0000256" key="8">
    <source>
        <dbReference type="ARBA" id="ARBA00017409"/>
    </source>
</evidence>
<dbReference type="InterPro" id="IPR036396">
    <property type="entry name" value="Cyt_P450_sf"/>
</dbReference>
<dbReference type="GO" id="GO:0016705">
    <property type="term" value="F:oxidoreductase activity, acting on paired donors, with incorporation or reduction of molecular oxygen"/>
    <property type="evidence" value="ECO:0007669"/>
    <property type="project" value="InterPro"/>
</dbReference>
<keyword evidence="21" id="KW-0275">Fatty acid biosynthesis</keyword>
<keyword evidence="17" id="KW-1133">Transmembrane helix</keyword>
<comment type="subcellular location">
    <subcellularLocation>
        <location evidence="4">Endoplasmic reticulum membrane</location>
        <topology evidence="4">Single-pass membrane protein</topology>
    </subcellularLocation>
</comment>
<keyword evidence="20 27" id="KW-0472">Membrane</keyword>
<dbReference type="EC" id="4.2.1.152" evidence="7"/>
<evidence type="ECO:0000256" key="26">
    <source>
        <dbReference type="ARBA" id="ARBA00045141"/>
    </source>
</evidence>
<evidence type="ECO:0000256" key="5">
    <source>
        <dbReference type="ARBA" id="ARBA00010617"/>
    </source>
</evidence>
<name>A0AAE0VCL2_9TELE</name>
<dbReference type="GO" id="GO:0020037">
    <property type="term" value="F:heme binding"/>
    <property type="evidence" value="ECO:0007669"/>
    <property type="project" value="InterPro"/>
</dbReference>
<dbReference type="GO" id="GO:0005506">
    <property type="term" value="F:iron ion binding"/>
    <property type="evidence" value="ECO:0007669"/>
    <property type="project" value="InterPro"/>
</dbReference>
<feature type="binding site" evidence="29">
    <location>
        <position position="275"/>
    </location>
    <ligand>
        <name>substrate</name>
    </ligand>
</feature>
<comment type="function">
    <text evidence="26">Catalyzes the biosynthesis and metabolism of eicosanoids. Catalyzes the isomerization of prostaglandin H2 to prostacyclin (= prostaglandin I2), a potent mediator of vasodilation and inhibitor of platelet aggregation. Additionally, displays dehydratase activity, toward hydroperoxyeicosatetraenoates (HPETEs), especially toward (15S)-hydroperoxy-(5Z,8Z,11Z,13E)-eicosatetraenoate (15(S)-HPETE).</text>
</comment>
<accession>A0AAE0VCL2</accession>
<evidence type="ECO:0000256" key="25">
    <source>
        <dbReference type="ARBA" id="ARBA00033404"/>
    </source>
</evidence>
<feature type="binding site" description="axial binding residue" evidence="28">
    <location>
        <position position="421"/>
    </location>
    <ligand>
        <name>heme</name>
        <dbReference type="ChEBI" id="CHEBI:30413"/>
    </ligand>
    <ligandPart>
        <name>Fe</name>
        <dbReference type="ChEBI" id="CHEBI:18248"/>
    </ligandPart>
</feature>
<dbReference type="Proteomes" id="UP001274896">
    <property type="component" value="Unassembled WGS sequence"/>
</dbReference>
<evidence type="ECO:0000256" key="24">
    <source>
        <dbReference type="ARBA" id="ARBA00031205"/>
    </source>
</evidence>
<evidence type="ECO:0000256" key="12">
    <source>
        <dbReference type="ARBA" id="ARBA00022617"/>
    </source>
</evidence>
<evidence type="ECO:0000256" key="6">
    <source>
        <dbReference type="ARBA" id="ARBA00012204"/>
    </source>
</evidence>
<keyword evidence="10" id="KW-0444">Lipid biosynthesis</keyword>
<evidence type="ECO:0000256" key="16">
    <source>
        <dbReference type="ARBA" id="ARBA00022832"/>
    </source>
</evidence>
<evidence type="ECO:0000256" key="13">
    <source>
        <dbReference type="ARBA" id="ARBA00022692"/>
    </source>
</evidence>
<evidence type="ECO:0000256" key="2">
    <source>
        <dbReference type="ARBA" id="ARBA00001719"/>
    </source>
</evidence>
<proteinExistence type="inferred from homology"/>
<keyword evidence="12 27" id="KW-0349">Heme</keyword>
<dbReference type="GO" id="GO:0001516">
    <property type="term" value="P:prostaglandin biosynthetic process"/>
    <property type="evidence" value="ECO:0007669"/>
    <property type="project" value="UniProtKB-KW"/>
</dbReference>
<dbReference type="GO" id="GO:0106256">
    <property type="term" value="F:hydroperoxy icosatetraenoate dehydratase activity"/>
    <property type="evidence" value="ECO:0007669"/>
    <property type="project" value="UniProtKB-EC"/>
</dbReference>
<feature type="binding site" evidence="29">
    <location>
        <position position="362"/>
    </location>
    <ligand>
        <name>substrate</name>
    </ligand>
</feature>
<comment type="similarity">
    <text evidence="5 27">Belongs to the cytochrome P450 family.</text>
</comment>
<keyword evidence="16" id="KW-0276">Fatty acid metabolism</keyword>
<evidence type="ECO:0000256" key="7">
    <source>
        <dbReference type="ARBA" id="ARBA00013084"/>
    </source>
</evidence>
<keyword evidence="22" id="KW-0413">Isomerase</keyword>
<keyword evidence="19" id="KW-0443">Lipid metabolism</keyword>
<keyword evidence="9" id="KW-0644">Prostaglandin metabolism</keyword>
<dbReference type="GO" id="GO:0004497">
    <property type="term" value="F:monooxygenase activity"/>
    <property type="evidence" value="ECO:0007669"/>
    <property type="project" value="InterPro"/>
</dbReference>
<evidence type="ECO:0000313" key="31">
    <source>
        <dbReference type="Proteomes" id="UP001274896"/>
    </source>
</evidence>
<evidence type="ECO:0000256" key="11">
    <source>
        <dbReference type="ARBA" id="ARBA00022585"/>
    </source>
</evidence>
<organism evidence="30 31">
    <name type="scientific">Hemibagrus guttatus</name>
    <dbReference type="NCBI Taxonomy" id="175788"/>
    <lineage>
        <taxon>Eukaryota</taxon>
        <taxon>Metazoa</taxon>
        <taxon>Chordata</taxon>
        <taxon>Craniata</taxon>
        <taxon>Vertebrata</taxon>
        <taxon>Euteleostomi</taxon>
        <taxon>Actinopterygii</taxon>
        <taxon>Neopterygii</taxon>
        <taxon>Teleostei</taxon>
        <taxon>Ostariophysi</taxon>
        <taxon>Siluriformes</taxon>
        <taxon>Bagridae</taxon>
        <taxon>Hemibagrus</taxon>
    </lineage>
</organism>
<dbReference type="EC" id="5.3.99.4" evidence="6"/>
<evidence type="ECO:0000256" key="3">
    <source>
        <dbReference type="ARBA" id="ARBA00001971"/>
    </source>
</evidence>
<evidence type="ECO:0000256" key="19">
    <source>
        <dbReference type="ARBA" id="ARBA00023098"/>
    </source>
</evidence>
<evidence type="ECO:0000256" key="1">
    <source>
        <dbReference type="ARBA" id="ARBA00000463"/>
    </source>
</evidence>
<evidence type="ECO:0000313" key="30">
    <source>
        <dbReference type="EMBL" id="KAK3556833.1"/>
    </source>
</evidence>
<dbReference type="InterPro" id="IPR001128">
    <property type="entry name" value="Cyt_P450"/>
</dbReference>
<dbReference type="EMBL" id="JAUCMX010000001">
    <property type="protein sequence ID" value="KAK3556833.1"/>
    <property type="molecule type" value="Genomic_DNA"/>
</dbReference>
<feature type="binding site" evidence="29">
    <location>
        <position position="109"/>
    </location>
    <ligand>
        <name>substrate</name>
    </ligand>
</feature>
<keyword evidence="13" id="KW-0812">Transmembrane</keyword>
<keyword evidence="18 27" id="KW-0408">Iron</keyword>
<sequence>MIWTILLLLNGILFFYFFSHRTRSKREPPLDKGVIPWLGHALDFGKDAAKFLTRMKQKHGDIFTVRVAGRYVTILLDPNSYDSVLHDTMSLDFSSYAQVLMDRIFNLRLPNYKPDTEKAIMKRHFQGESLLCMNNVMENHLQTLLTLETEALNQTDWKEDGLFHFCYSLMFRAGYLTLFGGEQNNNSADAANVYTEYHRFDSLLMKMARSTLKSGEKQTAGMVKQKLWDLLAQAGLRQDSSLWMQSYRLHLQAEGADEETQRKAMLLQLWATQGNVGPAAFWLLAFLLTHEEAMRAVRKEFKSVTLPGTNTFNTQEQTPVFNSVLEETLRLTAAPFITREVLQDKTLRMADGQEYDLRKGDRVCLFPFISPQMDPEIHLNPETFKYNRFLNADGTVKKDFFKGGRRLKYYTMPWGAGKNVCVGKPVCYSVHQTVSILFVFLVLLHLDIELHDPEAQLPEADVSRYGFGMLQPNKELQIRYKRRGHPVFL</sequence>
<dbReference type="SUPFAM" id="SSF48264">
    <property type="entry name" value="Cytochrome P450"/>
    <property type="match status" value="1"/>
</dbReference>
<dbReference type="GO" id="GO:0005789">
    <property type="term" value="C:endoplasmic reticulum membrane"/>
    <property type="evidence" value="ECO:0007669"/>
    <property type="project" value="UniProtKB-SubCell"/>
</dbReference>
<comment type="catalytic activity">
    <reaction evidence="2">
        <text>a hydroperoxyeicosatetraenoate = an oxoeicosatetraenoate + H2O</text>
        <dbReference type="Rhea" id="RHEA:55556"/>
        <dbReference type="ChEBI" id="CHEBI:15377"/>
        <dbReference type="ChEBI" id="CHEBI:59720"/>
        <dbReference type="ChEBI" id="CHEBI:131859"/>
        <dbReference type="EC" id="4.2.1.152"/>
    </reaction>
    <physiologicalReaction direction="left-to-right" evidence="2">
        <dbReference type="Rhea" id="RHEA:55557"/>
    </physiologicalReaction>
</comment>
<evidence type="ECO:0000256" key="21">
    <source>
        <dbReference type="ARBA" id="ARBA00023160"/>
    </source>
</evidence>
<evidence type="ECO:0000256" key="9">
    <source>
        <dbReference type="ARBA" id="ARBA00022501"/>
    </source>
</evidence>
<dbReference type="Gene3D" id="1.10.630.10">
    <property type="entry name" value="Cytochrome P450"/>
    <property type="match status" value="1"/>
</dbReference>
<evidence type="ECO:0000256" key="17">
    <source>
        <dbReference type="ARBA" id="ARBA00022989"/>
    </source>
</evidence>
<dbReference type="InterPro" id="IPR002403">
    <property type="entry name" value="Cyt_P450_E_grp-IV"/>
</dbReference>
<comment type="catalytic activity">
    <reaction evidence="1">
        <text>prostaglandin H2 = prostaglandin I2</text>
        <dbReference type="Rhea" id="RHEA:23580"/>
        <dbReference type="ChEBI" id="CHEBI:57403"/>
        <dbReference type="ChEBI" id="CHEBI:57405"/>
        <dbReference type="EC" id="5.3.99.4"/>
    </reaction>
    <physiologicalReaction direction="left-to-right" evidence="1">
        <dbReference type="Rhea" id="RHEA:23581"/>
    </physiologicalReaction>
</comment>
<dbReference type="PIRSF" id="PIRSF000047">
    <property type="entry name" value="Cytochrome_CYPVIIA1"/>
    <property type="match status" value="1"/>
</dbReference>
<evidence type="ECO:0000256" key="4">
    <source>
        <dbReference type="ARBA" id="ARBA00004389"/>
    </source>
</evidence>
<comment type="cofactor">
    <cofactor evidence="3 27 28">
        <name>heme</name>
        <dbReference type="ChEBI" id="CHEBI:30413"/>
    </cofactor>
</comment>
<keyword evidence="15 27" id="KW-0256">Endoplasmic reticulum</keyword>
<evidence type="ECO:0000256" key="22">
    <source>
        <dbReference type="ARBA" id="ARBA00023235"/>
    </source>
</evidence>
<feature type="binding site" evidence="29">
    <location>
        <position position="103"/>
    </location>
    <ligand>
        <name>substrate</name>
    </ligand>
</feature>
<protein>
    <recommendedName>
        <fullName evidence="8">Prostacyclin synthase</fullName>
        <ecNumber evidence="7">4.2.1.152</ecNumber>
        <ecNumber evidence="6">5.3.99.4</ecNumber>
    </recommendedName>
    <alternativeName>
        <fullName evidence="25">Hydroperoxy icosatetraenoate dehydratase</fullName>
    </alternativeName>
    <alternativeName>
        <fullName evidence="24">Prostaglandin I2 synthase</fullName>
    </alternativeName>
</protein>
<evidence type="ECO:0000256" key="15">
    <source>
        <dbReference type="ARBA" id="ARBA00022824"/>
    </source>
</evidence>
<evidence type="ECO:0000256" key="23">
    <source>
        <dbReference type="ARBA" id="ARBA00023239"/>
    </source>
</evidence>
<comment type="caution">
    <text evidence="30">The sequence shown here is derived from an EMBL/GenBank/DDBJ whole genome shotgun (WGS) entry which is preliminary data.</text>
</comment>
<keyword evidence="11" id="KW-0643">Prostaglandin biosynthesis</keyword>
<dbReference type="FunFam" id="1.10.630.10:FF:000025">
    <property type="entry name" value="Prostaglandin I2 (prostacyclin) synthase"/>
    <property type="match status" value="1"/>
</dbReference>
<evidence type="ECO:0000256" key="18">
    <source>
        <dbReference type="ARBA" id="ARBA00023004"/>
    </source>
</evidence>
<dbReference type="Pfam" id="PF00067">
    <property type="entry name" value="p450"/>
    <property type="match status" value="1"/>
</dbReference>
<evidence type="ECO:0000256" key="28">
    <source>
        <dbReference type="PIRSR" id="PIRSR000047-1"/>
    </source>
</evidence>
<dbReference type="InterPro" id="IPR024204">
    <property type="entry name" value="Cyt_P450_CYP7A1-type"/>
</dbReference>
<evidence type="ECO:0000256" key="27">
    <source>
        <dbReference type="PIRNR" id="PIRNR000047"/>
    </source>
</evidence>
<gene>
    <name evidence="30" type="ORF">QTP70_022270</name>
</gene>
<evidence type="ECO:0000256" key="10">
    <source>
        <dbReference type="ARBA" id="ARBA00022516"/>
    </source>
</evidence>
<keyword evidence="14 27" id="KW-0479">Metal-binding</keyword>
<evidence type="ECO:0000256" key="20">
    <source>
        <dbReference type="ARBA" id="ARBA00023136"/>
    </source>
</evidence>
<reference evidence="30" key="1">
    <citation type="submission" date="2023-06" db="EMBL/GenBank/DDBJ databases">
        <title>Male Hemibagrus guttatus genome.</title>
        <authorList>
            <person name="Bian C."/>
        </authorList>
    </citation>
    <scope>NUCLEOTIDE SEQUENCE</scope>
    <source>
        <strain evidence="30">Male_cb2023</strain>
        <tissue evidence="30">Muscle</tissue>
    </source>
</reference>
<dbReference type="PANTHER" id="PTHR24306:SF4">
    <property type="entry name" value="PROSTACYCLIN SYNTHASE"/>
    <property type="match status" value="1"/>
</dbReference>
<evidence type="ECO:0000256" key="29">
    <source>
        <dbReference type="PIRSR" id="PIRSR000047-2"/>
    </source>
</evidence>
<evidence type="ECO:0000256" key="14">
    <source>
        <dbReference type="ARBA" id="ARBA00022723"/>
    </source>
</evidence>
<keyword evidence="31" id="KW-1185">Reference proteome</keyword>
<dbReference type="PANTHER" id="PTHR24306">
    <property type="match status" value="1"/>
</dbReference>